<dbReference type="EMBL" id="NCVQ01000006">
    <property type="protein sequence ID" value="PWZ19768.1"/>
    <property type="molecule type" value="Genomic_DNA"/>
</dbReference>
<accession>A0A3L6EGL0</accession>
<organism evidence="2">
    <name type="scientific">Zea mays</name>
    <name type="common">Maize</name>
    <dbReference type="NCBI Taxonomy" id="4577"/>
    <lineage>
        <taxon>Eukaryota</taxon>
        <taxon>Viridiplantae</taxon>
        <taxon>Streptophyta</taxon>
        <taxon>Embryophyta</taxon>
        <taxon>Tracheophyta</taxon>
        <taxon>Spermatophyta</taxon>
        <taxon>Magnoliopsida</taxon>
        <taxon>Liliopsida</taxon>
        <taxon>Poales</taxon>
        <taxon>Poaceae</taxon>
        <taxon>PACMAD clade</taxon>
        <taxon>Panicoideae</taxon>
        <taxon>Andropogonodae</taxon>
        <taxon>Andropogoneae</taxon>
        <taxon>Tripsacinae</taxon>
        <taxon>Zea</taxon>
    </lineage>
</organism>
<feature type="compositionally biased region" description="Low complexity" evidence="1">
    <location>
        <begin position="1"/>
        <end position="28"/>
    </location>
</feature>
<dbReference type="AlphaFoldDB" id="A0A3L6EGL0"/>
<dbReference type="Proteomes" id="UP000251960">
    <property type="component" value="Chromosome 5"/>
</dbReference>
<evidence type="ECO:0000256" key="1">
    <source>
        <dbReference type="SAM" id="MobiDB-lite"/>
    </source>
</evidence>
<evidence type="ECO:0000313" key="2">
    <source>
        <dbReference type="EMBL" id="PWZ19768.1"/>
    </source>
</evidence>
<feature type="region of interest" description="Disordered" evidence="1">
    <location>
        <begin position="1"/>
        <end position="32"/>
    </location>
</feature>
<reference evidence="2" key="1">
    <citation type="journal article" date="2018" name="Nat. Genet.">
        <title>Extensive intraspecific gene order and gene structural variations between Mo17 and other maize genomes.</title>
        <authorList>
            <person name="Sun S."/>
            <person name="Zhou Y."/>
            <person name="Chen J."/>
            <person name="Shi J."/>
            <person name="Zhao H."/>
            <person name="Zhao H."/>
            <person name="Song W."/>
            <person name="Zhang M."/>
            <person name="Cui Y."/>
            <person name="Dong X."/>
            <person name="Liu H."/>
            <person name="Ma X."/>
            <person name="Jiao Y."/>
            <person name="Wang B."/>
            <person name="Wei X."/>
            <person name="Stein J.C."/>
            <person name="Glaubitz J.C."/>
            <person name="Lu F."/>
            <person name="Yu G."/>
            <person name="Liang C."/>
            <person name="Fengler K."/>
            <person name="Li B."/>
            <person name="Rafalski A."/>
            <person name="Schnable P.S."/>
            <person name="Ware D.H."/>
            <person name="Buckler E.S."/>
            <person name="Lai J."/>
        </authorList>
    </citation>
    <scope>NUCLEOTIDE SEQUENCE [LARGE SCALE GENOMIC DNA]</scope>
    <source>
        <tissue evidence="2">Seedling</tissue>
    </source>
</reference>
<name>A0A3L6EGL0_MAIZE</name>
<comment type="caution">
    <text evidence="2">The sequence shown here is derived from an EMBL/GenBank/DDBJ whole genome shotgun (WGS) entry which is preliminary data.</text>
</comment>
<gene>
    <name evidence="2" type="ORF">Zm00014a_016966</name>
</gene>
<proteinExistence type="predicted"/>
<sequence length="69" mass="7437">MLDFPPSSRSPASRSGSSTWRDSSSLSSMAAAQKQREKAASQVWRAVVGWIGFLVQVLLQILRGTPSCA</sequence>
<protein>
    <submittedName>
        <fullName evidence="2">Uncharacterized protein</fullName>
    </submittedName>
</protein>